<evidence type="ECO:0000313" key="4">
    <source>
        <dbReference type="Proteomes" id="UP000000763"/>
    </source>
</evidence>
<proteinExistence type="predicted"/>
<organism evidence="2 4">
    <name type="scientific">Oryza sativa subsp. japonica</name>
    <name type="common">Rice</name>
    <dbReference type="NCBI Taxonomy" id="39947"/>
    <lineage>
        <taxon>Eukaryota</taxon>
        <taxon>Viridiplantae</taxon>
        <taxon>Streptophyta</taxon>
        <taxon>Embryophyta</taxon>
        <taxon>Tracheophyta</taxon>
        <taxon>Spermatophyta</taxon>
        <taxon>Magnoliopsida</taxon>
        <taxon>Liliopsida</taxon>
        <taxon>Poales</taxon>
        <taxon>Poaceae</taxon>
        <taxon>BOP clade</taxon>
        <taxon>Oryzoideae</taxon>
        <taxon>Oryzeae</taxon>
        <taxon>Oryzinae</taxon>
        <taxon>Oryza</taxon>
        <taxon>Oryza sativa</taxon>
    </lineage>
</organism>
<reference evidence="4" key="3">
    <citation type="journal article" date="2005" name="Nature">
        <title>The map-based sequence of the rice genome.</title>
        <authorList>
            <consortium name="International rice genome sequencing project (IRGSP)"/>
            <person name="Matsumoto T."/>
            <person name="Wu J."/>
            <person name="Kanamori H."/>
            <person name="Katayose Y."/>
            <person name="Fujisawa M."/>
            <person name="Namiki N."/>
            <person name="Mizuno H."/>
            <person name="Yamamoto K."/>
            <person name="Antonio B.A."/>
            <person name="Baba T."/>
            <person name="Sakata K."/>
            <person name="Nagamura Y."/>
            <person name="Aoki H."/>
            <person name="Arikawa K."/>
            <person name="Arita K."/>
            <person name="Bito T."/>
            <person name="Chiden Y."/>
            <person name="Fujitsuka N."/>
            <person name="Fukunaka R."/>
            <person name="Hamada M."/>
            <person name="Harada C."/>
            <person name="Hayashi A."/>
            <person name="Hijishita S."/>
            <person name="Honda M."/>
            <person name="Hosokawa S."/>
            <person name="Ichikawa Y."/>
            <person name="Idonuma A."/>
            <person name="Iijima M."/>
            <person name="Ikeda M."/>
            <person name="Ikeno M."/>
            <person name="Ito K."/>
            <person name="Ito S."/>
            <person name="Ito T."/>
            <person name="Ito Y."/>
            <person name="Ito Y."/>
            <person name="Iwabuchi A."/>
            <person name="Kamiya K."/>
            <person name="Karasawa W."/>
            <person name="Kurita K."/>
            <person name="Katagiri S."/>
            <person name="Kikuta A."/>
            <person name="Kobayashi H."/>
            <person name="Kobayashi N."/>
            <person name="Machita K."/>
            <person name="Maehara T."/>
            <person name="Masukawa M."/>
            <person name="Mizubayashi T."/>
            <person name="Mukai Y."/>
            <person name="Nagasaki H."/>
            <person name="Nagata Y."/>
            <person name="Naito S."/>
            <person name="Nakashima M."/>
            <person name="Nakama Y."/>
            <person name="Nakamichi Y."/>
            <person name="Nakamura M."/>
            <person name="Meguro A."/>
            <person name="Negishi M."/>
            <person name="Ohta I."/>
            <person name="Ohta T."/>
            <person name="Okamoto M."/>
            <person name="Ono N."/>
            <person name="Saji S."/>
            <person name="Sakaguchi M."/>
            <person name="Sakai K."/>
            <person name="Shibata M."/>
            <person name="Shimokawa T."/>
            <person name="Song J."/>
            <person name="Takazaki Y."/>
            <person name="Terasawa K."/>
            <person name="Tsugane M."/>
            <person name="Tsuji K."/>
            <person name="Ueda S."/>
            <person name="Waki K."/>
            <person name="Yamagata H."/>
            <person name="Yamamoto M."/>
            <person name="Yamamoto S."/>
            <person name="Yamane H."/>
            <person name="Yoshiki S."/>
            <person name="Yoshihara R."/>
            <person name="Yukawa K."/>
            <person name="Zhong H."/>
            <person name="Yano M."/>
            <person name="Yuan Q."/>
            <person name="Ouyang S."/>
            <person name="Liu J."/>
            <person name="Jones K.M."/>
            <person name="Gansberger K."/>
            <person name="Moffat K."/>
            <person name="Hill J."/>
            <person name="Bera J."/>
            <person name="Fadrosh D."/>
            <person name="Jin S."/>
            <person name="Johri S."/>
            <person name="Kim M."/>
            <person name="Overton L."/>
            <person name="Reardon M."/>
            <person name="Tsitrin T."/>
            <person name="Vuong H."/>
            <person name="Weaver B."/>
            <person name="Ciecko A."/>
            <person name="Tallon L."/>
            <person name="Jackson J."/>
            <person name="Pai G."/>
            <person name="Aken S.V."/>
            <person name="Utterback T."/>
            <person name="Reidmuller S."/>
            <person name="Feldblyum T."/>
            <person name="Hsiao J."/>
            <person name="Zismann V."/>
            <person name="Iobst S."/>
            <person name="de Vazeille A.R."/>
            <person name="Buell C.R."/>
            <person name="Ying K."/>
            <person name="Li Y."/>
            <person name="Lu T."/>
            <person name="Huang Y."/>
            <person name="Zhao Q."/>
            <person name="Feng Q."/>
            <person name="Zhang L."/>
            <person name="Zhu J."/>
            <person name="Weng Q."/>
            <person name="Mu J."/>
            <person name="Lu Y."/>
            <person name="Fan D."/>
            <person name="Liu Y."/>
            <person name="Guan J."/>
            <person name="Zhang Y."/>
            <person name="Yu S."/>
            <person name="Liu X."/>
            <person name="Zhang Y."/>
            <person name="Hong G."/>
            <person name="Han B."/>
            <person name="Choisne N."/>
            <person name="Demange N."/>
            <person name="Orjeda G."/>
            <person name="Samain S."/>
            <person name="Cattolico L."/>
            <person name="Pelletier E."/>
            <person name="Couloux A."/>
            <person name="Segurens B."/>
            <person name="Wincker P."/>
            <person name="D'Hont A."/>
            <person name="Scarpelli C."/>
            <person name="Weissenbach J."/>
            <person name="Salanoubat M."/>
            <person name="Quetier F."/>
            <person name="Yu Y."/>
            <person name="Kim H.R."/>
            <person name="Rambo T."/>
            <person name="Currie J."/>
            <person name="Collura K."/>
            <person name="Luo M."/>
            <person name="Yang T."/>
            <person name="Ammiraju J.S.S."/>
            <person name="Engler F."/>
            <person name="Soderlund C."/>
            <person name="Wing R.A."/>
            <person name="Palmer L.E."/>
            <person name="de la Bastide M."/>
            <person name="Spiegel L."/>
            <person name="Nascimento L."/>
            <person name="Zutavern T."/>
            <person name="O'Shaughnessy A."/>
            <person name="Dike S."/>
            <person name="Dedhia N."/>
            <person name="Preston R."/>
            <person name="Balija V."/>
            <person name="McCombie W.R."/>
            <person name="Chow T."/>
            <person name="Chen H."/>
            <person name="Chung M."/>
            <person name="Chen C."/>
            <person name="Shaw J."/>
            <person name="Wu H."/>
            <person name="Hsiao K."/>
            <person name="Chao Y."/>
            <person name="Chu M."/>
            <person name="Cheng C."/>
            <person name="Hour A."/>
            <person name="Lee P."/>
            <person name="Lin S."/>
            <person name="Lin Y."/>
            <person name="Liou J."/>
            <person name="Liu S."/>
            <person name="Hsing Y."/>
            <person name="Raghuvanshi S."/>
            <person name="Mohanty A."/>
            <person name="Bharti A.K."/>
            <person name="Gaur A."/>
            <person name="Gupta V."/>
            <person name="Kumar D."/>
            <person name="Ravi V."/>
            <person name="Vij S."/>
            <person name="Kapur A."/>
            <person name="Khurana P."/>
            <person name="Khurana P."/>
            <person name="Khurana J.P."/>
            <person name="Tyagi A.K."/>
            <person name="Gaikwad K."/>
            <person name="Singh A."/>
            <person name="Dalal V."/>
            <person name="Srivastava S."/>
            <person name="Dixit A."/>
            <person name="Pal A.K."/>
            <person name="Ghazi I.A."/>
            <person name="Yadav M."/>
            <person name="Pandit A."/>
            <person name="Bhargava A."/>
            <person name="Sureshbabu K."/>
            <person name="Batra K."/>
            <person name="Sharma T.R."/>
            <person name="Mohapatra T."/>
            <person name="Singh N.K."/>
            <person name="Messing J."/>
            <person name="Nelson A.B."/>
            <person name="Fuks G."/>
            <person name="Kavchok S."/>
            <person name="Keizer G."/>
            <person name="Linton E."/>
            <person name="Llaca V."/>
            <person name="Song R."/>
            <person name="Tanyolac B."/>
            <person name="Young S."/>
            <person name="Ho-Il K."/>
            <person name="Hahn J.H."/>
            <person name="Sangsakoo G."/>
            <person name="Vanavichit A."/>
            <person name="de Mattos Luiz.A.T."/>
            <person name="Zimmer P.D."/>
            <person name="Malone G."/>
            <person name="Dellagostin O."/>
            <person name="de Oliveira A.C."/>
            <person name="Bevan M."/>
            <person name="Bancroft I."/>
            <person name="Minx P."/>
            <person name="Cordum H."/>
            <person name="Wilson R."/>
            <person name="Cheng Z."/>
            <person name="Jin W."/>
            <person name="Jiang J."/>
            <person name="Leong S.A."/>
            <person name="Iwama H."/>
            <person name="Gojobori T."/>
            <person name="Itoh T."/>
            <person name="Niimura Y."/>
            <person name="Fujii Y."/>
            <person name="Habara T."/>
            <person name="Sakai H."/>
            <person name="Sato Y."/>
            <person name="Wilson G."/>
            <person name="Kumar K."/>
            <person name="McCouch S."/>
            <person name="Juretic N."/>
            <person name="Hoen D."/>
            <person name="Wright S."/>
            <person name="Bruskiewich R."/>
            <person name="Bureau T."/>
            <person name="Miyao A."/>
            <person name="Hirochika H."/>
            <person name="Nishikawa T."/>
            <person name="Kadowaki K."/>
            <person name="Sugiura M."/>
            <person name="Burr B."/>
            <person name="Sasaki T."/>
        </authorList>
    </citation>
    <scope>NUCLEOTIDE SEQUENCE [LARGE SCALE GENOMIC DNA]</scope>
    <source>
        <strain evidence="4">cv. Nipponbare</strain>
    </source>
</reference>
<reference evidence="2" key="1">
    <citation type="submission" date="2002-04" db="EMBL/GenBank/DDBJ databases">
        <title>Oryza sativa nipponbare(GA3) genomic DNA, chromosome 7, BAC clone:OSJNBa0008J01.</title>
        <authorList>
            <person name="Sasaki T."/>
            <person name="Matsumoto T."/>
            <person name="Katayose Y."/>
        </authorList>
    </citation>
    <scope>NUCLEOTIDE SEQUENCE</scope>
</reference>
<dbReference type="AlphaFoldDB" id="Q7XHX0"/>
<dbReference type="EMBL" id="AP005243">
    <property type="protein sequence ID" value="BAD31224.1"/>
    <property type="molecule type" value="Genomic_DNA"/>
</dbReference>
<dbReference type="EMBL" id="AP005099">
    <property type="protein sequence ID" value="BAC80007.1"/>
    <property type="molecule type" value="Genomic_DNA"/>
</dbReference>
<dbReference type="Proteomes" id="UP000000763">
    <property type="component" value="Chromosome 7"/>
</dbReference>
<protein>
    <submittedName>
        <fullName evidence="2">Uncharacterized protein</fullName>
    </submittedName>
</protein>
<reference evidence="3" key="2">
    <citation type="submission" date="2002-05" db="EMBL/GenBank/DDBJ databases">
        <title>Oryza sativa nipponbare(GA3) genomic DNA, chromosome 7, BAC clone:OJ1205_F02.</title>
        <authorList>
            <person name="Sasaki T."/>
            <person name="Matsumoto T."/>
            <person name="Katayose Y."/>
        </authorList>
    </citation>
    <scope>NUCLEOTIDE SEQUENCE</scope>
</reference>
<name>Q7XHX0_ORYSJ</name>
<evidence type="ECO:0000313" key="3">
    <source>
        <dbReference type="EMBL" id="BAD31224.1"/>
    </source>
</evidence>
<sequence>MSKRPGGAVSRAHHPPTGEWALPPAYTLQLDAAFTPTQRAPIRKEHPSFPFLLLLLLLPAAHSNPPPHLPCRRCPEGAGDNLAGAPPPPLSIFFPEAKPGVEMLCFPPASHVLLLNES</sequence>
<feature type="region of interest" description="Disordered" evidence="1">
    <location>
        <begin position="1"/>
        <end position="21"/>
    </location>
</feature>
<gene>
    <name evidence="3" type="ORF">OJ1205_F02.28</name>
    <name evidence="2" type="ORF">OSJNBa0008J01.15</name>
</gene>
<reference evidence="4" key="4">
    <citation type="journal article" date="2008" name="Nucleic Acids Res.">
        <title>The rice annotation project database (RAP-DB): 2008 update.</title>
        <authorList>
            <consortium name="The rice annotation project (RAP)"/>
        </authorList>
    </citation>
    <scope>GENOME REANNOTATION</scope>
    <source>
        <strain evidence="4">cv. Nipponbare</strain>
    </source>
</reference>
<evidence type="ECO:0000313" key="2">
    <source>
        <dbReference type="EMBL" id="BAC80007.1"/>
    </source>
</evidence>
<accession>Q7XHX0</accession>
<evidence type="ECO:0000256" key="1">
    <source>
        <dbReference type="SAM" id="MobiDB-lite"/>
    </source>
</evidence>